<organism evidence="2 3">
    <name type="scientific">Cupriavidus oxalaticus</name>
    <dbReference type="NCBI Taxonomy" id="96344"/>
    <lineage>
        <taxon>Bacteria</taxon>
        <taxon>Pseudomonadati</taxon>
        <taxon>Pseudomonadota</taxon>
        <taxon>Betaproteobacteria</taxon>
        <taxon>Burkholderiales</taxon>
        <taxon>Burkholderiaceae</taxon>
        <taxon>Cupriavidus</taxon>
    </lineage>
</organism>
<gene>
    <name evidence="2" type="ORF">D2917_31405</name>
</gene>
<keyword evidence="1" id="KW-0732">Signal</keyword>
<evidence type="ECO:0000256" key="1">
    <source>
        <dbReference type="SAM" id="SignalP"/>
    </source>
</evidence>
<proteinExistence type="predicted"/>
<accession>A0A5P3VRN6</accession>
<sequence>MKHAVLIATLALTCAGAQAASGKLKIDVDSPGFISGSRVIEFDNGVPQTIVFSQPNAEKFDPRCSVLGLVPPSGEVPTQIALTIDATKFDGGAVDVQTKLLATKAGATREQLVSVKGDKALCPSLRREETVVTSRVGREGTEILRASSFNNLMIAVKLTVE</sequence>
<dbReference type="EMBL" id="CP032520">
    <property type="protein sequence ID" value="QEZ48787.1"/>
    <property type="molecule type" value="Genomic_DNA"/>
</dbReference>
<dbReference type="AlphaFoldDB" id="A0A5P3VRN6"/>
<feature type="chain" id="PRO_5024834160" evidence="1">
    <location>
        <begin position="20"/>
        <end position="161"/>
    </location>
</feature>
<geneLocation type="plasmid" evidence="2">
    <name>unnamed1</name>
</geneLocation>
<evidence type="ECO:0000313" key="2">
    <source>
        <dbReference type="EMBL" id="QEZ48787.1"/>
    </source>
</evidence>
<feature type="signal peptide" evidence="1">
    <location>
        <begin position="1"/>
        <end position="19"/>
    </location>
</feature>
<name>A0A5P3VRN6_9BURK</name>
<protein>
    <submittedName>
        <fullName evidence="2">Uncharacterized protein</fullName>
    </submittedName>
</protein>
<dbReference type="Proteomes" id="UP000325743">
    <property type="component" value="Plasmid unnamed1"/>
</dbReference>
<reference evidence="2 3" key="1">
    <citation type="submission" date="2018-09" db="EMBL/GenBank/DDBJ databases">
        <title>Complete genome sequence of Cupriavidus oxalaticus T2, a bacterium capable of phenol tolerance and degradation.</title>
        <authorList>
            <person name="Yan J."/>
        </authorList>
    </citation>
    <scope>NUCLEOTIDE SEQUENCE [LARGE SCALE GENOMIC DNA]</scope>
    <source>
        <strain evidence="2 3">T2</strain>
        <plasmid evidence="2 3">unnamed1</plasmid>
    </source>
</reference>
<dbReference type="RefSeq" id="WP_151073021.1">
    <property type="nucleotide sequence ID" value="NZ_CP032520.1"/>
</dbReference>
<keyword evidence="2" id="KW-0614">Plasmid</keyword>
<evidence type="ECO:0000313" key="3">
    <source>
        <dbReference type="Proteomes" id="UP000325743"/>
    </source>
</evidence>